<evidence type="ECO:0000313" key="1">
    <source>
        <dbReference type="EMBL" id="KAG0488408.1"/>
    </source>
</evidence>
<sequence length="71" mass="8256">MEVIHFAKARNKDLEYMVEIHELCPKHNSSVSWVPFLLDLPFRFYATHSHVRHRKGGLCGGILKVREIALL</sequence>
<dbReference type="EMBL" id="JADCNL010000003">
    <property type="protein sequence ID" value="KAG0488408.1"/>
    <property type="molecule type" value="Genomic_DNA"/>
</dbReference>
<accession>A0A835V8H3</accession>
<protein>
    <submittedName>
        <fullName evidence="1">Uncharacterized protein</fullName>
    </submittedName>
</protein>
<dbReference type="AlphaFoldDB" id="A0A835V8H3"/>
<dbReference type="Proteomes" id="UP000636800">
    <property type="component" value="Chromosome 3"/>
</dbReference>
<gene>
    <name evidence="1" type="ORF">HPP92_007219</name>
</gene>
<reference evidence="1 2" key="1">
    <citation type="journal article" date="2020" name="Nat. Food">
        <title>A phased Vanilla planifolia genome enables genetic improvement of flavour and production.</title>
        <authorList>
            <person name="Hasing T."/>
            <person name="Tang H."/>
            <person name="Brym M."/>
            <person name="Khazi F."/>
            <person name="Huang T."/>
            <person name="Chambers A.H."/>
        </authorList>
    </citation>
    <scope>NUCLEOTIDE SEQUENCE [LARGE SCALE GENOMIC DNA]</scope>
    <source>
        <tissue evidence="1">Leaf</tissue>
    </source>
</reference>
<keyword evidence="2" id="KW-1185">Reference proteome</keyword>
<organism evidence="1 2">
    <name type="scientific">Vanilla planifolia</name>
    <name type="common">Vanilla</name>
    <dbReference type="NCBI Taxonomy" id="51239"/>
    <lineage>
        <taxon>Eukaryota</taxon>
        <taxon>Viridiplantae</taxon>
        <taxon>Streptophyta</taxon>
        <taxon>Embryophyta</taxon>
        <taxon>Tracheophyta</taxon>
        <taxon>Spermatophyta</taxon>
        <taxon>Magnoliopsida</taxon>
        <taxon>Liliopsida</taxon>
        <taxon>Asparagales</taxon>
        <taxon>Orchidaceae</taxon>
        <taxon>Vanilloideae</taxon>
        <taxon>Vanilleae</taxon>
        <taxon>Vanilla</taxon>
    </lineage>
</organism>
<comment type="caution">
    <text evidence="1">The sequence shown here is derived from an EMBL/GenBank/DDBJ whole genome shotgun (WGS) entry which is preliminary data.</text>
</comment>
<evidence type="ECO:0000313" key="2">
    <source>
        <dbReference type="Proteomes" id="UP000636800"/>
    </source>
</evidence>
<name>A0A835V8H3_VANPL</name>
<dbReference type="OrthoDB" id="2016041at2759"/>
<proteinExistence type="predicted"/>